<protein>
    <submittedName>
        <fullName evidence="2">Uncharacterized protein</fullName>
    </submittedName>
</protein>
<evidence type="ECO:0000256" key="1">
    <source>
        <dbReference type="SAM" id="MobiDB-lite"/>
    </source>
</evidence>
<dbReference type="EMBL" id="GECU01015674">
    <property type="protein sequence ID" value="JAS92032.1"/>
    <property type="molecule type" value="Transcribed_RNA"/>
</dbReference>
<feature type="non-terminal residue" evidence="2">
    <location>
        <position position="1"/>
    </location>
</feature>
<reference evidence="2" key="1">
    <citation type="submission" date="2015-11" db="EMBL/GenBank/DDBJ databases">
        <title>De novo transcriptome assembly of four potential Pierce s Disease insect vectors from Arizona vineyards.</title>
        <authorList>
            <person name="Tassone E.E."/>
        </authorList>
    </citation>
    <scope>NUCLEOTIDE SEQUENCE</scope>
</reference>
<evidence type="ECO:0000313" key="2">
    <source>
        <dbReference type="EMBL" id="JAS92032.1"/>
    </source>
</evidence>
<sequence>LQQRVQTQQQQQAQPQPPQQQQQQQQQMRPTTGSNVTGPVTLWMLGSHLGTGPMQFNNSQPQHTSQAQPTKPNSHLVVGSPRSSPITQASHPPLPSLSLLLNNRNSIENSTKKCLIFPDNLFDLSKAMYENSSVNNLTVLKRLCDFLTYYLK</sequence>
<organism evidence="2">
    <name type="scientific">Homalodisca liturata</name>
    <dbReference type="NCBI Taxonomy" id="320908"/>
    <lineage>
        <taxon>Eukaryota</taxon>
        <taxon>Metazoa</taxon>
        <taxon>Ecdysozoa</taxon>
        <taxon>Arthropoda</taxon>
        <taxon>Hexapoda</taxon>
        <taxon>Insecta</taxon>
        <taxon>Pterygota</taxon>
        <taxon>Neoptera</taxon>
        <taxon>Paraneoptera</taxon>
        <taxon>Hemiptera</taxon>
        <taxon>Auchenorrhyncha</taxon>
        <taxon>Membracoidea</taxon>
        <taxon>Cicadellidae</taxon>
        <taxon>Cicadellinae</taxon>
        <taxon>Proconiini</taxon>
        <taxon>Homalodisca</taxon>
    </lineage>
</organism>
<name>A0A1B6IYQ1_9HEMI</name>
<feature type="region of interest" description="Disordered" evidence="1">
    <location>
        <begin position="1"/>
        <end position="92"/>
    </location>
</feature>
<dbReference type="AlphaFoldDB" id="A0A1B6IYQ1"/>
<feature type="compositionally biased region" description="Low complexity" evidence="1">
    <location>
        <begin position="1"/>
        <end position="27"/>
    </location>
</feature>
<proteinExistence type="predicted"/>
<accession>A0A1B6IYQ1</accession>
<gene>
    <name evidence="2" type="ORF">g.38467</name>
</gene>
<feature type="compositionally biased region" description="Polar residues" evidence="1">
    <location>
        <begin position="28"/>
        <end position="38"/>
    </location>
</feature>
<feature type="compositionally biased region" description="Polar residues" evidence="1">
    <location>
        <begin position="54"/>
        <end position="73"/>
    </location>
</feature>
<feature type="compositionally biased region" description="Polar residues" evidence="1">
    <location>
        <begin position="81"/>
        <end position="90"/>
    </location>
</feature>